<keyword evidence="3" id="KW-1185">Reference proteome</keyword>
<keyword evidence="1" id="KW-0812">Transmembrane</keyword>
<dbReference type="STRING" id="927083.DB32_007520"/>
<organism evidence="2 3">
    <name type="scientific">Sandaracinus amylolyticus</name>
    <dbReference type="NCBI Taxonomy" id="927083"/>
    <lineage>
        <taxon>Bacteria</taxon>
        <taxon>Pseudomonadati</taxon>
        <taxon>Myxococcota</taxon>
        <taxon>Polyangia</taxon>
        <taxon>Polyangiales</taxon>
        <taxon>Sandaracinaceae</taxon>
        <taxon>Sandaracinus</taxon>
    </lineage>
</organism>
<evidence type="ECO:0000313" key="2">
    <source>
        <dbReference type="EMBL" id="AKF10371.1"/>
    </source>
</evidence>
<dbReference type="RefSeq" id="WP_053237342.1">
    <property type="nucleotide sequence ID" value="NZ_CP011125.1"/>
</dbReference>
<gene>
    <name evidence="2" type="ORF">DB32_007520</name>
</gene>
<evidence type="ECO:0000256" key="1">
    <source>
        <dbReference type="SAM" id="Phobius"/>
    </source>
</evidence>
<sequence>MARRARDPIAIGLVALTSLVAIAGACAEIGGYVLGWPDALVELVALSFEANVPTWYASALLVLASAALVLCAERAPRDRGAWLALAAIFAFASLDEAIEIHEHLGGLFEGRGVLYFSWVIPGALVVVLLALAFGRFLLRLPVIDRRRFVLAAVIFVSGALGMELPLGWWTERAGDDNLVYGMLDWVEETLELAGTTTFLLALRARLMREHEA</sequence>
<dbReference type="PROSITE" id="PS51257">
    <property type="entry name" value="PROKAR_LIPOPROTEIN"/>
    <property type="match status" value="1"/>
</dbReference>
<dbReference type="AlphaFoldDB" id="A0A0F6W8X6"/>
<reference evidence="2 3" key="1">
    <citation type="submission" date="2015-03" db="EMBL/GenBank/DDBJ databases">
        <title>Genome assembly of Sandaracinus amylolyticus DSM 53668.</title>
        <authorList>
            <person name="Sharma G."/>
            <person name="Subramanian S."/>
        </authorList>
    </citation>
    <scope>NUCLEOTIDE SEQUENCE [LARGE SCALE GENOMIC DNA]</scope>
    <source>
        <strain evidence="2 3">DSM 53668</strain>
    </source>
</reference>
<feature type="transmembrane region" description="Helical" evidence="1">
    <location>
        <begin position="118"/>
        <end position="138"/>
    </location>
</feature>
<feature type="transmembrane region" description="Helical" evidence="1">
    <location>
        <begin position="150"/>
        <end position="169"/>
    </location>
</feature>
<feature type="transmembrane region" description="Helical" evidence="1">
    <location>
        <begin position="80"/>
        <end position="98"/>
    </location>
</feature>
<proteinExistence type="predicted"/>
<keyword evidence="1" id="KW-0472">Membrane</keyword>
<protein>
    <submittedName>
        <fullName evidence="2">Uncharacterized protein</fullName>
    </submittedName>
</protein>
<dbReference type="Proteomes" id="UP000034883">
    <property type="component" value="Chromosome"/>
</dbReference>
<accession>A0A0F6W8X6</accession>
<dbReference type="EMBL" id="CP011125">
    <property type="protein sequence ID" value="AKF10371.1"/>
    <property type="molecule type" value="Genomic_DNA"/>
</dbReference>
<name>A0A0F6W8X6_9BACT</name>
<feature type="transmembrane region" description="Helical" evidence="1">
    <location>
        <begin position="55"/>
        <end position="73"/>
    </location>
</feature>
<dbReference type="OrthoDB" id="5516794at2"/>
<keyword evidence="1" id="KW-1133">Transmembrane helix</keyword>
<evidence type="ECO:0000313" key="3">
    <source>
        <dbReference type="Proteomes" id="UP000034883"/>
    </source>
</evidence>
<dbReference type="KEGG" id="samy:DB32_007520"/>